<feature type="compositionally biased region" description="Basic residues" evidence="1">
    <location>
        <begin position="145"/>
        <end position="155"/>
    </location>
</feature>
<proteinExistence type="predicted"/>
<dbReference type="EMBL" id="CM000136">
    <property type="protein sequence ID" value="EEC68225.1"/>
    <property type="molecule type" value="Genomic_DNA"/>
</dbReference>
<keyword evidence="3" id="KW-1185">Reference proteome</keyword>
<dbReference type="Gramene" id="BGIOSGA033935-TA">
    <property type="protein sequence ID" value="BGIOSGA033935-PA"/>
    <property type="gene ID" value="BGIOSGA033935"/>
</dbReference>
<accession>B8BKN9</accession>
<dbReference type="STRING" id="39946.B8BKN9"/>
<evidence type="ECO:0000313" key="2">
    <source>
        <dbReference type="EMBL" id="EEC68225.1"/>
    </source>
</evidence>
<sequence length="379" mass="41369">MPRWRRGRSLRPLLRRGLLVAAVCAASLLLLVVLHLHGPELPSSSTARASPFRGELSEARDSDDGEAAAAAVEAGGGASTTGAACATVERMGEEAAGRGSPEAASLRVRELIRRHFLLHGASEFNAGQLQEEVADTGGRGGLLLRRGRFRGRRHPQPAGNPRRQRVRPHRQGLGEEAQGRLVPVRNGSRSGSSVQKTRRRRFFSRWRRLPQAARRIGEALLATTSVQKESNRGDEYGNDKIFYETELPLPFLEFSQLPLVCGWGKLTSTAGNVMTLSTTVPARHQADVSNRSHRGPEGCHHPQISSSRATTQGYTTAGRSYCSNRLSSRPQLNRSRYVIIDNIGDQWSDILESPEGCRNFKYPTLCTKSPSLAAGPIAS</sequence>
<reference evidence="2 3" key="1">
    <citation type="journal article" date="2005" name="PLoS Biol.">
        <title>The genomes of Oryza sativa: a history of duplications.</title>
        <authorList>
            <person name="Yu J."/>
            <person name="Wang J."/>
            <person name="Lin W."/>
            <person name="Li S."/>
            <person name="Li H."/>
            <person name="Zhou J."/>
            <person name="Ni P."/>
            <person name="Dong W."/>
            <person name="Hu S."/>
            <person name="Zeng C."/>
            <person name="Zhang J."/>
            <person name="Zhang Y."/>
            <person name="Li R."/>
            <person name="Xu Z."/>
            <person name="Li S."/>
            <person name="Li X."/>
            <person name="Zheng H."/>
            <person name="Cong L."/>
            <person name="Lin L."/>
            <person name="Yin J."/>
            <person name="Geng J."/>
            <person name="Li G."/>
            <person name="Shi J."/>
            <person name="Liu J."/>
            <person name="Lv H."/>
            <person name="Li J."/>
            <person name="Wang J."/>
            <person name="Deng Y."/>
            <person name="Ran L."/>
            <person name="Shi X."/>
            <person name="Wang X."/>
            <person name="Wu Q."/>
            <person name="Li C."/>
            <person name="Ren X."/>
            <person name="Wang J."/>
            <person name="Wang X."/>
            <person name="Li D."/>
            <person name="Liu D."/>
            <person name="Zhang X."/>
            <person name="Ji Z."/>
            <person name="Zhao W."/>
            <person name="Sun Y."/>
            <person name="Zhang Z."/>
            <person name="Bao J."/>
            <person name="Han Y."/>
            <person name="Dong L."/>
            <person name="Ji J."/>
            <person name="Chen P."/>
            <person name="Wu S."/>
            <person name="Liu J."/>
            <person name="Xiao Y."/>
            <person name="Bu D."/>
            <person name="Tan J."/>
            <person name="Yang L."/>
            <person name="Ye C."/>
            <person name="Zhang J."/>
            <person name="Xu J."/>
            <person name="Zhou Y."/>
            <person name="Yu Y."/>
            <person name="Zhang B."/>
            <person name="Zhuang S."/>
            <person name="Wei H."/>
            <person name="Liu B."/>
            <person name="Lei M."/>
            <person name="Yu H."/>
            <person name="Li Y."/>
            <person name="Xu H."/>
            <person name="Wei S."/>
            <person name="He X."/>
            <person name="Fang L."/>
            <person name="Zhang Z."/>
            <person name="Zhang Y."/>
            <person name="Huang X."/>
            <person name="Su Z."/>
            <person name="Tong W."/>
            <person name="Li J."/>
            <person name="Tong Z."/>
            <person name="Li S."/>
            <person name="Ye J."/>
            <person name="Wang L."/>
            <person name="Fang L."/>
            <person name="Lei T."/>
            <person name="Chen C."/>
            <person name="Chen H."/>
            <person name="Xu Z."/>
            <person name="Li H."/>
            <person name="Huang H."/>
            <person name="Zhang F."/>
            <person name="Xu H."/>
            <person name="Li N."/>
            <person name="Zhao C."/>
            <person name="Li S."/>
            <person name="Dong L."/>
            <person name="Huang Y."/>
            <person name="Li L."/>
            <person name="Xi Y."/>
            <person name="Qi Q."/>
            <person name="Li W."/>
            <person name="Zhang B."/>
            <person name="Hu W."/>
            <person name="Zhang Y."/>
            <person name="Tian X."/>
            <person name="Jiao Y."/>
            <person name="Liang X."/>
            <person name="Jin J."/>
            <person name="Gao L."/>
            <person name="Zheng W."/>
            <person name="Hao B."/>
            <person name="Liu S."/>
            <person name="Wang W."/>
            <person name="Yuan L."/>
            <person name="Cao M."/>
            <person name="McDermott J."/>
            <person name="Samudrala R."/>
            <person name="Wang J."/>
            <person name="Wong G.K."/>
            <person name="Yang H."/>
        </authorList>
    </citation>
    <scope>NUCLEOTIDE SEQUENCE [LARGE SCALE GENOMIC DNA]</scope>
    <source>
        <strain evidence="3">cv. 93-11</strain>
    </source>
</reference>
<dbReference type="Pfam" id="PF25102">
    <property type="entry name" value="DUF7810"/>
    <property type="match status" value="1"/>
</dbReference>
<evidence type="ECO:0000256" key="1">
    <source>
        <dbReference type="SAM" id="MobiDB-lite"/>
    </source>
</evidence>
<protein>
    <submittedName>
        <fullName evidence="2">Uncharacterized protein</fullName>
    </submittedName>
</protein>
<dbReference type="HOGENOM" id="CLU_730333_0_0_1"/>
<feature type="region of interest" description="Disordered" evidence="1">
    <location>
        <begin position="43"/>
        <end position="80"/>
    </location>
</feature>
<feature type="compositionally biased region" description="Polar residues" evidence="1">
    <location>
        <begin position="303"/>
        <end position="312"/>
    </location>
</feature>
<evidence type="ECO:0000313" key="3">
    <source>
        <dbReference type="Proteomes" id="UP000007015"/>
    </source>
</evidence>
<organism evidence="2 3">
    <name type="scientific">Oryza sativa subsp. indica</name>
    <name type="common">Rice</name>
    <dbReference type="NCBI Taxonomy" id="39946"/>
    <lineage>
        <taxon>Eukaryota</taxon>
        <taxon>Viridiplantae</taxon>
        <taxon>Streptophyta</taxon>
        <taxon>Embryophyta</taxon>
        <taxon>Tracheophyta</taxon>
        <taxon>Spermatophyta</taxon>
        <taxon>Magnoliopsida</taxon>
        <taxon>Liliopsida</taxon>
        <taxon>Poales</taxon>
        <taxon>Poaceae</taxon>
        <taxon>BOP clade</taxon>
        <taxon>Oryzoideae</taxon>
        <taxon>Oryzeae</taxon>
        <taxon>Oryzinae</taxon>
        <taxon>Oryza</taxon>
        <taxon>Oryza sativa</taxon>
    </lineage>
</organism>
<dbReference type="InterPro" id="IPR056712">
    <property type="entry name" value="DUF7810"/>
</dbReference>
<dbReference type="AlphaFoldDB" id="B8BKN9"/>
<feature type="region of interest" description="Disordered" evidence="1">
    <location>
        <begin position="288"/>
        <end position="312"/>
    </location>
</feature>
<dbReference type="Proteomes" id="UP000007015">
    <property type="component" value="Chromosome 11"/>
</dbReference>
<name>B8BKN9_ORYSI</name>
<feature type="region of interest" description="Disordered" evidence="1">
    <location>
        <begin position="138"/>
        <end position="197"/>
    </location>
</feature>
<gene>
    <name evidence="2" type="ORF">OsI_36222</name>
</gene>